<dbReference type="PROSITE" id="PS00675">
    <property type="entry name" value="SIGMA54_INTERACT_1"/>
    <property type="match status" value="1"/>
</dbReference>
<dbReference type="GO" id="GO:0006355">
    <property type="term" value="P:regulation of DNA-templated transcription"/>
    <property type="evidence" value="ECO:0007669"/>
    <property type="project" value="InterPro"/>
</dbReference>
<evidence type="ECO:0000313" key="7">
    <source>
        <dbReference type="Proteomes" id="UP000824159"/>
    </source>
</evidence>
<evidence type="ECO:0000256" key="1">
    <source>
        <dbReference type="ARBA" id="ARBA00022741"/>
    </source>
</evidence>
<comment type="caution">
    <text evidence="6">The sequence shown here is derived from an EMBL/GenBank/DDBJ whole genome shotgun (WGS) entry which is preliminary data.</text>
</comment>
<evidence type="ECO:0000256" key="4">
    <source>
        <dbReference type="ARBA" id="ARBA00029500"/>
    </source>
</evidence>
<dbReference type="SMART" id="SM00382">
    <property type="entry name" value="AAA"/>
    <property type="match status" value="1"/>
</dbReference>
<dbReference type="InterPro" id="IPR027417">
    <property type="entry name" value="P-loop_NTPase"/>
</dbReference>
<dbReference type="Gene3D" id="3.40.50.300">
    <property type="entry name" value="P-loop containing nucleotide triphosphate hydrolases"/>
    <property type="match status" value="1"/>
</dbReference>
<reference evidence="6" key="2">
    <citation type="journal article" date="2021" name="PeerJ">
        <title>Extensive microbial diversity within the chicken gut microbiome revealed by metagenomics and culture.</title>
        <authorList>
            <person name="Gilroy R."/>
            <person name="Ravi A."/>
            <person name="Getino M."/>
            <person name="Pursley I."/>
            <person name="Horton D.L."/>
            <person name="Alikhan N.F."/>
            <person name="Baker D."/>
            <person name="Gharbi K."/>
            <person name="Hall N."/>
            <person name="Watson M."/>
            <person name="Adriaenssens E.M."/>
            <person name="Foster-Nyarko E."/>
            <person name="Jarju S."/>
            <person name="Secka A."/>
            <person name="Antonio M."/>
            <person name="Oren A."/>
            <person name="Chaudhuri R.R."/>
            <person name="La Ragione R."/>
            <person name="Hildebrand F."/>
            <person name="Pallen M.J."/>
        </authorList>
    </citation>
    <scope>NUCLEOTIDE SEQUENCE</scope>
    <source>
        <strain evidence="6">CHK176-22527</strain>
    </source>
</reference>
<dbReference type="Pfam" id="PF00158">
    <property type="entry name" value="Sigma54_activat"/>
    <property type="match status" value="1"/>
</dbReference>
<dbReference type="NCBIfam" id="TIGR04381">
    <property type="entry name" value="HTH_TypR"/>
    <property type="match status" value="1"/>
</dbReference>
<dbReference type="InterPro" id="IPR030828">
    <property type="entry name" value="HTH_TyrR"/>
</dbReference>
<keyword evidence="3" id="KW-0067">ATP-binding</keyword>
<sequence length="444" mass="50479">MDGKFKENITESIIDDIDVCVCVMDDDHNILYFNSSLAQKFKGIKSFKDISYADMPEEYKALSLYEECLKKGTKLSKKTQTDKKQYVITTTHPVLDDRENPIYYIEEILFSDIETNTHSPHTQTSFDDIVINDKAMFDINQTISRIAYFDSTILIQGESGTGKTALARHIHKNSNRADKPFVTINCGSIPENLIESELFGYASGAFTSASKKGKPGQVELADGGTLFLDEIGLLPYNLQSKFLQLIQEKTYTPVGALKSKSVDVRIISATNEDLKKFIKERKFREDLYYRLRVIELFIPPLREREDAIESLAKYFLDKYNTKFQKNKTITSTAISALKDYGWPGNIRELQYVMERIILTSDNDIITSEDIPPLHDMEKEKLSSNGSASVPDFQNFDNAVAEFEKNMLSKAYSHYKSSYKVADALGITQTKASRLLRKYNISAGR</sequence>
<dbReference type="SUPFAM" id="SSF46689">
    <property type="entry name" value="Homeodomain-like"/>
    <property type="match status" value="1"/>
</dbReference>
<dbReference type="EMBL" id="DVLX01000042">
    <property type="protein sequence ID" value="HIT99385.1"/>
    <property type="molecule type" value="Genomic_DNA"/>
</dbReference>
<dbReference type="SUPFAM" id="SSF52540">
    <property type="entry name" value="P-loop containing nucleoside triphosphate hydrolases"/>
    <property type="match status" value="1"/>
</dbReference>
<dbReference type="FunFam" id="3.40.50.300:FF:000006">
    <property type="entry name" value="DNA-binding transcriptional regulator NtrC"/>
    <property type="match status" value="1"/>
</dbReference>
<proteinExistence type="predicted"/>
<evidence type="ECO:0000256" key="3">
    <source>
        <dbReference type="ARBA" id="ARBA00022840"/>
    </source>
</evidence>
<dbReference type="Gene3D" id="1.10.10.60">
    <property type="entry name" value="Homeodomain-like"/>
    <property type="match status" value="1"/>
</dbReference>
<dbReference type="Pfam" id="PF18024">
    <property type="entry name" value="HTH_50"/>
    <property type="match status" value="1"/>
</dbReference>
<gene>
    <name evidence="6" type="ORF">IAD12_03920</name>
</gene>
<dbReference type="InterPro" id="IPR058031">
    <property type="entry name" value="AAA_lid_NorR"/>
</dbReference>
<accession>A0A9D1HBX8</accession>
<name>A0A9D1HBX8_9FIRM</name>
<dbReference type="InterPro" id="IPR002078">
    <property type="entry name" value="Sigma_54_int"/>
</dbReference>
<dbReference type="PANTHER" id="PTHR32071">
    <property type="entry name" value="TRANSCRIPTIONAL REGULATORY PROTEIN"/>
    <property type="match status" value="1"/>
</dbReference>
<dbReference type="Pfam" id="PF25601">
    <property type="entry name" value="AAA_lid_14"/>
    <property type="match status" value="1"/>
</dbReference>
<evidence type="ECO:0000313" key="6">
    <source>
        <dbReference type="EMBL" id="HIT99385.1"/>
    </source>
</evidence>
<dbReference type="InterPro" id="IPR009057">
    <property type="entry name" value="Homeodomain-like_sf"/>
</dbReference>
<keyword evidence="2" id="KW-0058">Aromatic hydrocarbons catabolism</keyword>
<keyword evidence="1" id="KW-0547">Nucleotide-binding</keyword>
<dbReference type="InterPro" id="IPR025662">
    <property type="entry name" value="Sigma_54_int_dom_ATP-bd_1"/>
</dbReference>
<evidence type="ECO:0000256" key="2">
    <source>
        <dbReference type="ARBA" id="ARBA00022797"/>
    </source>
</evidence>
<evidence type="ECO:0000259" key="5">
    <source>
        <dbReference type="PROSITE" id="PS50045"/>
    </source>
</evidence>
<reference evidence="6" key="1">
    <citation type="submission" date="2020-10" db="EMBL/GenBank/DDBJ databases">
        <authorList>
            <person name="Gilroy R."/>
        </authorList>
    </citation>
    <scope>NUCLEOTIDE SEQUENCE</scope>
    <source>
        <strain evidence="6">CHK176-22527</strain>
    </source>
</reference>
<dbReference type="GO" id="GO:0005524">
    <property type="term" value="F:ATP binding"/>
    <property type="evidence" value="ECO:0007669"/>
    <property type="project" value="UniProtKB-KW"/>
</dbReference>
<organism evidence="6 7">
    <name type="scientific">Candidatus Allocopromorpha excrementavium</name>
    <dbReference type="NCBI Taxonomy" id="2840741"/>
    <lineage>
        <taxon>Bacteria</taxon>
        <taxon>Bacillati</taxon>
        <taxon>Bacillota</taxon>
        <taxon>Clostridia</taxon>
        <taxon>Eubacteriales</taxon>
        <taxon>Eubacteriaceae</taxon>
        <taxon>Eubacteriaceae incertae sedis</taxon>
        <taxon>Candidatus Allocopromorpha</taxon>
    </lineage>
</organism>
<dbReference type="AlphaFoldDB" id="A0A9D1HBX8"/>
<dbReference type="PROSITE" id="PS50045">
    <property type="entry name" value="SIGMA54_INTERACT_4"/>
    <property type="match status" value="1"/>
</dbReference>
<feature type="domain" description="Sigma-54 factor interaction" evidence="5">
    <location>
        <begin position="129"/>
        <end position="358"/>
    </location>
</feature>
<dbReference type="CDD" id="cd00009">
    <property type="entry name" value="AAA"/>
    <property type="match status" value="1"/>
</dbReference>
<dbReference type="InterPro" id="IPR025943">
    <property type="entry name" value="Sigma_54_int_dom_ATP-bd_2"/>
</dbReference>
<protein>
    <recommendedName>
        <fullName evidence="4">HTH-type transcriptional regulatory protein TyrR</fullName>
    </recommendedName>
</protein>
<dbReference type="Gene3D" id="1.10.8.60">
    <property type="match status" value="1"/>
</dbReference>
<dbReference type="Proteomes" id="UP000824159">
    <property type="component" value="Unassembled WGS sequence"/>
</dbReference>
<dbReference type="PROSITE" id="PS00676">
    <property type="entry name" value="SIGMA54_INTERACT_2"/>
    <property type="match status" value="1"/>
</dbReference>
<dbReference type="InterPro" id="IPR003593">
    <property type="entry name" value="AAA+_ATPase"/>
</dbReference>
<dbReference type="GO" id="GO:0003677">
    <property type="term" value="F:DNA binding"/>
    <property type="evidence" value="ECO:0007669"/>
    <property type="project" value="UniProtKB-KW"/>
</dbReference>